<feature type="chain" id="PRO_5047323345" description="Thioredoxin domain-containing protein" evidence="8">
    <location>
        <begin position="23"/>
        <end position="540"/>
    </location>
</feature>
<dbReference type="Proteomes" id="UP001642540">
    <property type="component" value="Unassembled WGS sequence"/>
</dbReference>
<dbReference type="PROSITE" id="PS51352">
    <property type="entry name" value="THIOREDOXIN_2"/>
    <property type="match status" value="1"/>
</dbReference>
<evidence type="ECO:0000256" key="1">
    <source>
        <dbReference type="ARBA" id="ARBA00004389"/>
    </source>
</evidence>
<dbReference type="Pfam" id="PF00085">
    <property type="entry name" value="Thioredoxin"/>
    <property type="match status" value="1"/>
</dbReference>
<evidence type="ECO:0000256" key="3">
    <source>
        <dbReference type="ARBA" id="ARBA00022989"/>
    </source>
</evidence>
<dbReference type="InterPro" id="IPR017937">
    <property type="entry name" value="Thioredoxin_CS"/>
</dbReference>
<keyword evidence="3 7" id="KW-1133">Transmembrane helix</keyword>
<comment type="caution">
    <text evidence="10">The sequence shown here is derived from an EMBL/GenBank/DDBJ whole genome shotgun (WGS) entry which is preliminary data.</text>
</comment>
<evidence type="ECO:0000313" key="10">
    <source>
        <dbReference type="EMBL" id="CAL8070030.1"/>
    </source>
</evidence>
<feature type="transmembrane region" description="Helical" evidence="7">
    <location>
        <begin position="492"/>
        <end position="512"/>
    </location>
</feature>
<feature type="domain" description="Thioredoxin" evidence="9">
    <location>
        <begin position="66"/>
        <end position="183"/>
    </location>
</feature>
<evidence type="ECO:0000256" key="7">
    <source>
        <dbReference type="SAM" id="Phobius"/>
    </source>
</evidence>
<gene>
    <name evidence="10" type="ORF">ODALV1_LOCUS1040</name>
</gene>
<feature type="region of interest" description="Disordered" evidence="6">
    <location>
        <begin position="521"/>
        <end position="540"/>
    </location>
</feature>
<protein>
    <recommendedName>
        <fullName evidence="9">Thioredoxin domain-containing protein</fullName>
    </recommendedName>
</protein>
<dbReference type="PANTHER" id="PTHR46426:SF1">
    <property type="entry name" value="PROTEIN DISULFIDE-ISOMERASE TMX3"/>
    <property type="match status" value="1"/>
</dbReference>
<evidence type="ECO:0000256" key="2">
    <source>
        <dbReference type="ARBA" id="ARBA00022692"/>
    </source>
</evidence>
<name>A0ABP1PKG1_9HEXA</name>
<keyword evidence="2 7" id="KW-0812">Transmembrane</keyword>
<dbReference type="Gene3D" id="3.40.30.10">
    <property type="entry name" value="Glutaredoxin"/>
    <property type="match status" value="1"/>
</dbReference>
<sequence>MRHFRFLSYLATISSVFALAYGTTPTPTNSNDHVQHVHVNNDNEHHKHLYNQHHQHQHHSTNSRVLELSDRFLDLVNQAAPSVGNGVAPEEPKFQPWLVMFYAPWCGHCKRLEPVFNHVAQALHNTPIRVGRVDCTRFPSVGSEFKIPGYPTIMFIAGPTRKHVFQGDRELSQIVRFAKRMASPPVTVSGMSLAAFIPSHTMKKTEIHEHNPARIKRESDIKPDHDLFFGLVRKPGVANELTAAFQIVAGKYQQYNEFFEFNEVEVDEPTVFVYKKNRIVAFVNADKEVVQKNITSMLEHWVGNERFPDFIHFTRGNLHQVFSERANAYNQKNILVIAVVEEDKLERVMAKEQRRLLQLTQKVSDLAVDSTISLGGVKSLTELSLMPSSSLPVSSHYGWIGSPDLANSIVAEHLPLPTLLIIETSPEQNHKYYVFNNREAIDSESKIQNLVELVKEGHFQATVHADSLSFKLYRYVFDAKVSLTDMWAGNPVLTIVLFGLPLGFLSLILYSACCGDIMDAKEEDEVEESEEEVESHEKRE</sequence>
<dbReference type="InterPro" id="IPR013766">
    <property type="entry name" value="Thioredoxin_domain"/>
</dbReference>
<evidence type="ECO:0000256" key="6">
    <source>
        <dbReference type="SAM" id="MobiDB-lite"/>
    </source>
</evidence>
<proteinExistence type="predicted"/>
<keyword evidence="4 7" id="KW-0472">Membrane</keyword>
<feature type="signal peptide" evidence="8">
    <location>
        <begin position="1"/>
        <end position="22"/>
    </location>
</feature>
<accession>A0ABP1PKG1</accession>
<organism evidence="10 11">
    <name type="scientific">Orchesella dallaii</name>
    <dbReference type="NCBI Taxonomy" id="48710"/>
    <lineage>
        <taxon>Eukaryota</taxon>
        <taxon>Metazoa</taxon>
        <taxon>Ecdysozoa</taxon>
        <taxon>Arthropoda</taxon>
        <taxon>Hexapoda</taxon>
        <taxon>Collembola</taxon>
        <taxon>Entomobryomorpha</taxon>
        <taxon>Entomobryoidea</taxon>
        <taxon>Orchesellidae</taxon>
        <taxon>Orchesellinae</taxon>
        <taxon>Orchesella</taxon>
    </lineage>
</organism>
<dbReference type="SUPFAM" id="SSF52833">
    <property type="entry name" value="Thioredoxin-like"/>
    <property type="match status" value="1"/>
</dbReference>
<evidence type="ECO:0000256" key="5">
    <source>
        <dbReference type="ARBA" id="ARBA00045246"/>
    </source>
</evidence>
<comment type="function">
    <text evidence="5">Probable disulfide isomerase, which participates in the folding of proteins containing disulfide bonds. May act as a dithiol oxidase. Acts as a regulator of endoplasmic reticulum-mitochondria contact sites via its ability to regulate redox signals.</text>
</comment>
<evidence type="ECO:0000259" key="9">
    <source>
        <dbReference type="PROSITE" id="PS51352"/>
    </source>
</evidence>
<dbReference type="PANTHER" id="PTHR46426">
    <property type="entry name" value="PROTEIN DISULFIDE-ISOMERASE TMX3"/>
    <property type="match status" value="1"/>
</dbReference>
<reference evidence="10 11" key="1">
    <citation type="submission" date="2024-08" db="EMBL/GenBank/DDBJ databases">
        <authorList>
            <person name="Cucini C."/>
            <person name="Frati F."/>
        </authorList>
    </citation>
    <scope>NUCLEOTIDE SEQUENCE [LARGE SCALE GENOMIC DNA]</scope>
</reference>
<feature type="compositionally biased region" description="Acidic residues" evidence="6">
    <location>
        <begin position="521"/>
        <end position="534"/>
    </location>
</feature>
<evidence type="ECO:0000256" key="8">
    <source>
        <dbReference type="SAM" id="SignalP"/>
    </source>
</evidence>
<dbReference type="PROSITE" id="PS00194">
    <property type="entry name" value="THIOREDOXIN_1"/>
    <property type="match status" value="1"/>
</dbReference>
<evidence type="ECO:0000313" key="11">
    <source>
        <dbReference type="Proteomes" id="UP001642540"/>
    </source>
</evidence>
<dbReference type="InterPro" id="IPR052250">
    <property type="entry name" value="PDI_TMX3"/>
</dbReference>
<comment type="subcellular location">
    <subcellularLocation>
        <location evidence="1">Endoplasmic reticulum membrane</location>
        <topology evidence="1">Single-pass membrane protein</topology>
    </subcellularLocation>
</comment>
<dbReference type="EMBL" id="CAXLJM020000004">
    <property type="protein sequence ID" value="CAL8070030.1"/>
    <property type="molecule type" value="Genomic_DNA"/>
</dbReference>
<keyword evidence="8" id="KW-0732">Signal</keyword>
<keyword evidence="11" id="KW-1185">Reference proteome</keyword>
<dbReference type="InterPro" id="IPR036249">
    <property type="entry name" value="Thioredoxin-like_sf"/>
</dbReference>
<evidence type="ECO:0000256" key="4">
    <source>
        <dbReference type="ARBA" id="ARBA00023136"/>
    </source>
</evidence>